<evidence type="ECO:0000313" key="3">
    <source>
        <dbReference type="Proteomes" id="UP001064632"/>
    </source>
</evidence>
<dbReference type="Proteomes" id="UP001064632">
    <property type="component" value="Chromosome"/>
</dbReference>
<dbReference type="InterPro" id="IPR013216">
    <property type="entry name" value="Methyltransf_11"/>
</dbReference>
<dbReference type="GO" id="GO:0008168">
    <property type="term" value="F:methyltransferase activity"/>
    <property type="evidence" value="ECO:0007669"/>
    <property type="project" value="UniProtKB-KW"/>
</dbReference>
<sequence>MPESPPTLFDTEPLRRLLEHELAAIAPELGAVFGRQGLFLRSCPSAPQALTIPMLGGVTRLFVASPDRLGGDATCQATALPFADDSFRLVLVQHAAEVVADPDALREELARVLEPGGIVMILGFRPLSAWRPWLMLQNRRYSPLTLCSSGGWRDALADVGVDAYASRRIGPLLHRPAMAAPSARRPRWQSVLSPLRPSWLLLARKRTFGPRLEPGRISLREPAVRPRLASGTQRACA</sequence>
<reference evidence="2" key="1">
    <citation type="submission" date="2022-09" db="EMBL/GenBank/DDBJ databases">
        <title>Tahibacter sp. nov., isolated from a fresh water.</title>
        <authorList>
            <person name="Baek J.H."/>
            <person name="Lee J.K."/>
            <person name="Kim J.M."/>
            <person name="Jeon C.O."/>
        </authorList>
    </citation>
    <scope>NUCLEOTIDE SEQUENCE</scope>
    <source>
        <strain evidence="2">W38</strain>
    </source>
</reference>
<keyword evidence="3" id="KW-1185">Reference proteome</keyword>
<dbReference type="RefSeq" id="WP_261696574.1">
    <property type="nucleotide sequence ID" value="NZ_CP104694.1"/>
</dbReference>
<dbReference type="Gene3D" id="3.40.50.150">
    <property type="entry name" value="Vaccinia Virus protein VP39"/>
    <property type="match status" value="1"/>
</dbReference>
<dbReference type="GO" id="GO:0032259">
    <property type="term" value="P:methylation"/>
    <property type="evidence" value="ECO:0007669"/>
    <property type="project" value="UniProtKB-KW"/>
</dbReference>
<proteinExistence type="predicted"/>
<dbReference type="Pfam" id="PF08241">
    <property type="entry name" value="Methyltransf_11"/>
    <property type="match status" value="1"/>
</dbReference>
<keyword evidence="2" id="KW-0489">Methyltransferase</keyword>
<dbReference type="SUPFAM" id="SSF53335">
    <property type="entry name" value="S-adenosyl-L-methionine-dependent methyltransferases"/>
    <property type="match status" value="1"/>
</dbReference>
<organism evidence="2 3">
    <name type="scientific">Tahibacter amnicola</name>
    <dbReference type="NCBI Taxonomy" id="2976241"/>
    <lineage>
        <taxon>Bacteria</taxon>
        <taxon>Pseudomonadati</taxon>
        <taxon>Pseudomonadota</taxon>
        <taxon>Gammaproteobacteria</taxon>
        <taxon>Lysobacterales</taxon>
        <taxon>Rhodanobacteraceae</taxon>
        <taxon>Tahibacter</taxon>
    </lineage>
</organism>
<dbReference type="EMBL" id="CP104694">
    <property type="protein sequence ID" value="UXI69621.1"/>
    <property type="molecule type" value="Genomic_DNA"/>
</dbReference>
<keyword evidence="2" id="KW-0808">Transferase</keyword>
<evidence type="ECO:0000313" key="2">
    <source>
        <dbReference type="EMBL" id="UXI69621.1"/>
    </source>
</evidence>
<gene>
    <name evidence="2" type="ORF">N4264_08295</name>
</gene>
<dbReference type="InterPro" id="IPR029063">
    <property type="entry name" value="SAM-dependent_MTases_sf"/>
</dbReference>
<evidence type="ECO:0000259" key="1">
    <source>
        <dbReference type="Pfam" id="PF08241"/>
    </source>
</evidence>
<feature type="domain" description="Methyltransferase type 11" evidence="1">
    <location>
        <begin position="75"/>
        <end position="121"/>
    </location>
</feature>
<accession>A0ABY6BHZ5</accession>
<protein>
    <submittedName>
        <fullName evidence="2">Class I SAM-dependent methyltransferase</fullName>
    </submittedName>
</protein>
<name>A0ABY6BHZ5_9GAMM</name>